<evidence type="ECO:0000313" key="11">
    <source>
        <dbReference type="Proteomes" id="UP000396862"/>
    </source>
</evidence>
<evidence type="ECO:0000313" key="10">
    <source>
        <dbReference type="Proteomes" id="UP000240621"/>
    </source>
</evidence>
<evidence type="ECO:0000256" key="6">
    <source>
        <dbReference type="ARBA" id="ARBA00023136"/>
    </source>
</evidence>
<keyword evidence="6 7" id="KW-0472">Membrane</keyword>
<dbReference type="EMBL" id="BLAU01000001">
    <property type="protein sequence ID" value="GET21052.1"/>
    <property type="molecule type" value="Genomic_DNA"/>
</dbReference>
<reference evidence="9 10" key="1">
    <citation type="submission" date="2018-03" db="EMBL/GenBank/DDBJ databases">
        <title>Genomic Encyclopedia of Archaeal and Bacterial Type Strains, Phase II (KMG-II): from individual species to whole genera.</title>
        <authorList>
            <person name="Goeker M."/>
        </authorList>
    </citation>
    <scope>NUCLEOTIDE SEQUENCE [LARGE SCALE GENOMIC DNA]</scope>
    <source>
        <strain evidence="9 10">DSM 27267</strain>
    </source>
</reference>
<comment type="caution">
    <text evidence="9">The sequence shown here is derived from an EMBL/GenBank/DDBJ whole genome shotgun (WGS) entry which is preliminary data.</text>
</comment>
<dbReference type="Proteomes" id="UP000240621">
    <property type="component" value="Unassembled WGS sequence"/>
</dbReference>
<comment type="similarity">
    <text evidence="2 7">Belongs to the UPF0056 (MarC) family.</text>
</comment>
<evidence type="ECO:0000256" key="5">
    <source>
        <dbReference type="ARBA" id="ARBA00022989"/>
    </source>
</evidence>
<feature type="transmembrane region" description="Helical" evidence="7">
    <location>
        <begin position="105"/>
        <end position="125"/>
    </location>
</feature>
<dbReference type="Pfam" id="PF01914">
    <property type="entry name" value="MarC"/>
    <property type="match status" value="1"/>
</dbReference>
<evidence type="ECO:0000313" key="8">
    <source>
        <dbReference type="EMBL" id="GET21052.1"/>
    </source>
</evidence>
<name>A0A2P8C950_9BACT</name>
<keyword evidence="4 7" id="KW-0812">Transmembrane</keyword>
<accession>A0A2P8C950</accession>
<protein>
    <recommendedName>
        <fullName evidence="7">UPF0056 membrane protein</fullName>
    </recommendedName>
</protein>
<dbReference type="AlphaFoldDB" id="A0A2P8C950"/>
<reference evidence="8 11" key="2">
    <citation type="submission" date="2019-10" db="EMBL/GenBank/DDBJ databases">
        <title>Prolixibacter strains distinguished by the presence of nitrate reductase genes were adept at nitrate-dependent anaerobic corrosion of metallic iron and carbon steel.</title>
        <authorList>
            <person name="Iino T."/>
            <person name="Shono N."/>
            <person name="Ito K."/>
            <person name="Nakamura R."/>
            <person name="Sueoka K."/>
            <person name="Harayama S."/>
            <person name="Ohkuma M."/>
        </authorList>
    </citation>
    <scope>NUCLEOTIDE SEQUENCE [LARGE SCALE GENOMIC DNA]</scope>
    <source>
        <strain evidence="8 11">MIC1-1</strain>
    </source>
</reference>
<organism evidence="9 10">
    <name type="scientific">Prolixibacter denitrificans</name>
    <dbReference type="NCBI Taxonomy" id="1541063"/>
    <lineage>
        <taxon>Bacteria</taxon>
        <taxon>Pseudomonadati</taxon>
        <taxon>Bacteroidota</taxon>
        <taxon>Bacteroidia</taxon>
        <taxon>Marinilabiliales</taxon>
        <taxon>Prolixibacteraceae</taxon>
        <taxon>Prolixibacter</taxon>
    </lineage>
</organism>
<dbReference type="InterPro" id="IPR002771">
    <property type="entry name" value="Multi_antbiot-R_MarC"/>
</dbReference>
<dbReference type="OrthoDB" id="21094at2"/>
<dbReference type="Proteomes" id="UP000396862">
    <property type="component" value="Unassembled WGS sequence"/>
</dbReference>
<dbReference type="EMBL" id="PYGC01000009">
    <property type="protein sequence ID" value="PSK81479.1"/>
    <property type="molecule type" value="Genomic_DNA"/>
</dbReference>
<keyword evidence="3" id="KW-1003">Cell membrane</keyword>
<evidence type="ECO:0000256" key="7">
    <source>
        <dbReference type="RuleBase" id="RU362048"/>
    </source>
</evidence>
<evidence type="ECO:0000256" key="2">
    <source>
        <dbReference type="ARBA" id="ARBA00009784"/>
    </source>
</evidence>
<gene>
    <name evidence="9" type="ORF">CLV93_10985</name>
    <name evidence="8" type="ORF">JCM18694_12980</name>
</gene>
<keyword evidence="5 7" id="KW-1133">Transmembrane helix</keyword>
<evidence type="ECO:0000256" key="3">
    <source>
        <dbReference type="ARBA" id="ARBA00022475"/>
    </source>
</evidence>
<dbReference type="PANTHER" id="PTHR33508">
    <property type="entry name" value="UPF0056 MEMBRANE PROTEIN YHCE"/>
    <property type="match status" value="1"/>
</dbReference>
<evidence type="ECO:0000256" key="4">
    <source>
        <dbReference type="ARBA" id="ARBA00022692"/>
    </source>
</evidence>
<keyword evidence="11" id="KW-1185">Reference proteome</keyword>
<evidence type="ECO:0000256" key="1">
    <source>
        <dbReference type="ARBA" id="ARBA00004651"/>
    </source>
</evidence>
<comment type="subcellular location">
    <subcellularLocation>
        <location evidence="1 7">Cell membrane</location>
        <topology evidence="1 7">Multi-pass membrane protein</topology>
    </subcellularLocation>
</comment>
<dbReference type="RefSeq" id="WP_106543158.1">
    <property type="nucleotide sequence ID" value="NZ_BLAU01000001.1"/>
</dbReference>
<feature type="transmembrane region" description="Helical" evidence="7">
    <location>
        <begin position="6"/>
        <end position="27"/>
    </location>
</feature>
<dbReference type="PANTHER" id="PTHR33508:SF1">
    <property type="entry name" value="UPF0056 MEMBRANE PROTEIN YHCE"/>
    <property type="match status" value="1"/>
</dbReference>
<feature type="transmembrane region" description="Helical" evidence="7">
    <location>
        <begin position="39"/>
        <end position="58"/>
    </location>
</feature>
<sequence>MTEILKYSTFLLILLNPFLVIVYLIDIMRKLSMARFRNVLIRAGIISTFVFIVFALLGDVIFSDVIHANFASFQIFGGIVFLLIGLQFVFKGGTAIEGLRGESKYVAGAIAMPILIGPGTISYSVVIGEHLDRIDSILSIAIAIAVSVSIMILLKRLHDYIQPKNEELIERYFDISGRITALVIGTISIDMIMQGLNAWMHHT</sequence>
<feature type="transmembrane region" description="Helical" evidence="7">
    <location>
        <begin position="175"/>
        <end position="196"/>
    </location>
</feature>
<feature type="transmembrane region" description="Helical" evidence="7">
    <location>
        <begin position="70"/>
        <end position="93"/>
    </location>
</feature>
<proteinExistence type="inferred from homology"/>
<feature type="transmembrane region" description="Helical" evidence="7">
    <location>
        <begin position="137"/>
        <end position="154"/>
    </location>
</feature>
<evidence type="ECO:0000313" key="9">
    <source>
        <dbReference type="EMBL" id="PSK81479.1"/>
    </source>
</evidence>
<dbReference type="GO" id="GO:0005886">
    <property type="term" value="C:plasma membrane"/>
    <property type="evidence" value="ECO:0007669"/>
    <property type="project" value="UniProtKB-SubCell"/>
</dbReference>